<evidence type="ECO:0000259" key="1">
    <source>
        <dbReference type="Pfam" id="PF09348"/>
    </source>
</evidence>
<evidence type="ECO:0000313" key="3">
    <source>
        <dbReference type="Proteomes" id="UP001595836"/>
    </source>
</evidence>
<protein>
    <submittedName>
        <fullName evidence="2">DUF1990 domain-containing protein</fullName>
    </submittedName>
</protein>
<name>A0ABV9PLD3_9ACTN</name>
<dbReference type="PANTHER" id="PTHR34202">
    <property type="entry name" value="UPF0548 PROTEIN"/>
    <property type="match status" value="1"/>
</dbReference>
<gene>
    <name evidence="2" type="ORF">ACFO7U_02435</name>
</gene>
<accession>A0ABV9PLD3</accession>
<dbReference type="PIRSF" id="PIRSF010260">
    <property type="entry name" value="UCP010260"/>
    <property type="match status" value="1"/>
</dbReference>
<dbReference type="Proteomes" id="UP001595836">
    <property type="component" value="Unassembled WGS sequence"/>
</dbReference>
<dbReference type="SUPFAM" id="SSF55961">
    <property type="entry name" value="Bet v1-like"/>
    <property type="match status" value="1"/>
</dbReference>
<evidence type="ECO:0000313" key="2">
    <source>
        <dbReference type="EMBL" id="MFC4753637.1"/>
    </source>
</evidence>
<dbReference type="InterPro" id="IPR014457">
    <property type="entry name" value="UCP010260"/>
</dbReference>
<reference evidence="3" key="1">
    <citation type="journal article" date="2019" name="Int. J. Syst. Evol. Microbiol.">
        <title>The Global Catalogue of Microorganisms (GCM) 10K type strain sequencing project: providing services to taxonomists for standard genome sequencing and annotation.</title>
        <authorList>
            <consortium name="The Broad Institute Genomics Platform"/>
            <consortium name="The Broad Institute Genome Sequencing Center for Infectious Disease"/>
            <person name="Wu L."/>
            <person name="Ma J."/>
        </authorList>
    </citation>
    <scope>NUCLEOTIDE SEQUENCE [LARGE SCALE GENOMIC DNA]</scope>
    <source>
        <strain evidence="3">JCM 11882</strain>
    </source>
</reference>
<dbReference type="EMBL" id="JBHSHP010000008">
    <property type="protein sequence ID" value="MFC4753637.1"/>
    <property type="molecule type" value="Genomic_DNA"/>
</dbReference>
<proteinExistence type="predicted"/>
<comment type="caution">
    <text evidence="2">The sequence shown here is derived from an EMBL/GenBank/DDBJ whole genome shotgun (WGS) entry which is preliminary data.</text>
</comment>
<dbReference type="PANTHER" id="PTHR34202:SF1">
    <property type="entry name" value="UPF0548 PROTEIN"/>
    <property type="match status" value="1"/>
</dbReference>
<keyword evidence="3" id="KW-1185">Reference proteome</keyword>
<feature type="domain" description="DUF1990" evidence="1">
    <location>
        <begin position="7"/>
        <end position="146"/>
    </location>
</feature>
<dbReference type="InterPro" id="IPR018960">
    <property type="entry name" value="DUF1990"/>
</dbReference>
<sequence length="152" mass="16740">MSRPRRFTRTAHLGVGADLFERASRSLLNWDMHRGAGLVVVANGPATPGRTVTLRPRSGPAAWLRVSAPCQVTEVVDDDDARGITYRSLRGHPERGWESFVVTHGAATGNVRLTITAESEHASWFARLGGPIARAEQDRITRRYIDALAEVR</sequence>
<organism evidence="2 3">
    <name type="scientific">Dietzia aurantiaca</name>
    <dbReference type="NCBI Taxonomy" id="983873"/>
    <lineage>
        <taxon>Bacteria</taxon>
        <taxon>Bacillati</taxon>
        <taxon>Actinomycetota</taxon>
        <taxon>Actinomycetes</taxon>
        <taxon>Mycobacteriales</taxon>
        <taxon>Dietziaceae</taxon>
        <taxon>Dietzia</taxon>
    </lineage>
</organism>
<dbReference type="RefSeq" id="WP_344988067.1">
    <property type="nucleotide sequence ID" value="NZ_BAABCD010000005.1"/>
</dbReference>
<dbReference type="Pfam" id="PF09348">
    <property type="entry name" value="DUF1990"/>
    <property type="match status" value="1"/>
</dbReference>